<dbReference type="RefSeq" id="XP_016603870.1">
    <property type="nucleotide sequence ID" value="XM_016756923.1"/>
</dbReference>
<feature type="compositionally biased region" description="Polar residues" evidence="1">
    <location>
        <begin position="1221"/>
        <end position="1237"/>
    </location>
</feature>
<keyword evidence="3" id="KW-1185">Reference proteome</keyword>
<feature type="region of interest" description="Disordered" evidence="1">
    <location>
        <begin position="1264"/>
        <end position="1342"/>
    </location>
</feature>
<dbReference type="EMBL" id="KQ257475">
    <property type="protein sequence ID" value="KNC95830.1"/>
    <property type="molecule type" value="Genomic_DNA"/>
</dbReference>
<dbReference type="VEuPathDB" id="FungiDB:SPPG_08769"/>
<feature type="compositionally biased region" description="Basic and acidic residues" evidence="1">
    <location>
        <begin position="1279"/>
        <end position="1298"/>
    </location>
</feature>
<dbReference type="Proteomes" id="UP000053201">
    <property type="component" value="Unassembled WGS sequence"/>
</dbReference>
<feature type="compositionally biased region" description="Low complexity" evidence="1">
    <location>
        <begin position="906"/>
        <end position="920"/>
    </location>
</feature>
<dbReference type="OMA" id="HKDETHA"/>
<name>A0A0L0H2Z8_SPIPD</name>
<evidence type="ECO:0000256" key="1">
    <source>
        <dbReference type="SAM" id="MobiDB-lite"/>
    </source>
</evidence>
<feature type="region of interest" description="Disordered" evidence="1">
    <location>
        <begin position="1209"/>
        <end position="1238"/>
    </location>
</feature>
<evidence type="ECO:0008006" key="4">
    <source>
        <dbReference type="Google" id="ProtNLM"/>
    </source>
</evidence>
<feature type="compositionally biased region" description="Basic and acidic residues" evidence="1">
    <location>
        <begin position="949"/>
        <end position="963"/>
    </location>
</feature>
<evidence type="ECO:0000313" key="2">
    <source>
        <dbReference type="EMBL" id="KNC95830.1"/>
    </source>
</evidence>
<feature type="region of interest" description="Disordered" evidence="1">
    <location>
        <begin position="534"/>
        <end position="559"/>
    </location>
</feature>
<feature type="compositionally biased region" description="Polar residues" evidence="1">
    <location>
        <begin position="645"/>
        <end position="656"/>
    </location>
</feature>
<dbReference type="InterPro" id="IPR036457">
    <property type="entry name" value="PPM-type-like_dom_sf"/>
</dbReference>
<feature type="region of interest" description="Disordered" evidence="1">
    <location>
        <begin position="578"/>
        <end position="696"/>
    </location>
</feature>
<feature type="compositionally biased region" description="Low complexity" evidence="1">
    <location>
        <begin position="607"/>
        <end position="619"/>
    </location>
</feature>
<dbReference type="OrthoDB" id="2124446at2759"/>
<accession>A0A0L0H2Z8</accession>
<feature type="compositionally biased region" description="Acidic residues" evidence="1">
    <location>
        <begin position="1316"/>
        <end position="1327"/>
    </location>
</feature>
<protein>
    <recommendedName>
        <fullName evidence="4">PPM-type phosphatase domain-containing protein</fullName>
    </recommendedName>
</protein>
<sequence length="1342" mass="145546">MTTDEQPAVQNEESLVSSCLSMKQLQAPHAAPCSRPRTFFASIPGPSQVIQLPRGHRTLSLNEDGYKTFTIELPVKENDTRQSTSATCVALMDAHGPGFVPPLSKKALETWRGSPGQQFLALLGNVLVTVLGRIIRSLISECGSDTYALELTRRLDTLHQELDNELQVRDAVLAENCGASLALAILIDGDIWLCNIGDCSMMLFNKSNGEPLKVWSNEGDTSAPTSCPDTLNLSTEREGLIERDHERMQHCIRRACGPNGIARYIVCSPHSAYAIFKTNCVGSFGHKHQLLKRTSVYKFCIREICEKTSDGSVIVGLVSDGVTSLMTPSVIGSTLVSIEKTCSILGGVENLLNGPMDGRPSGLATGNVRDRAAELLHGAIQHQKTRSTSGHHVPLKLASEAVTSLASLLGAEKDASVMFFDLGETQEERKQFAAKLEEAETTPQEAPQEAQVIPRQLRAEEHVITPGTLLFSPEMPLLSSVIMLPEISTARQTGHAFASESRDQLRIDFCDTAKLAFSESDMLDSVRTILQTRYHDGKKRRRESDNENPGTTGHMNFSPTIQELLQRARDIRAEMQDSAPTLQPEFETDGVSGSSPAIEGDIADTISKPSVEVSSYESPSPRKRRKTGMHDHCTVDAEATPSRPDPTSNSAASQPSERAALRNEGEDGQELVSSPTTDGLAMPIRNDTVDNSNQYAQDHCDGKMVSDDFQLEVKGIAAAKQEVHKEGQDDTGMRDRMEPVADSDEAMDVDVPLEDKCETLPVISEGAMHDVSSVPYEAELDSNVTDVDYVSQIEHETDTTCQQRSESCPSTNVVVPSLGCIMEENPAKRVASGAEPSSVMPQPGFEAMHDIPLDGAHRAGVVENSSQSQAHSAVMMDADGPCERDTILPARACNVEIEALPRTDLTTTSTNPENNSTGPSICDTELAGDDGLTRRQEDIKCVTEPYQSDSEKAPEGSPEGDHNDVMDIADGTVSDSSAPIKISHDDTRSNQKECGIIHVTIEGASLKVEMEDEESGAEENMGTRERISFKHGEDTECHSDIDASSNRVSDYADSQTTCAGSVASPIIGDDIPNTVVAEEQMVEYEGLGTPEVAELTSSPTELPNVAVDEEGIGHEEQDSPEAEDVDAGVNMSKEMEPRVFTFHEPSMLLTKTYNCGFSFAEGSRQLVSQEAVVDRQEEITVQLTNPDGNREIHGLGIADCQDQLVHEEAMHTSRSVESDGTAATNKSAHSIENSQGNRLHVDREQLSGHGQNADLSVALSESISLGPRLRTQGEESDDEDKKMREDAVDSVPLDHLDNPDDGLEGDVSAPPNLEGDKDDCMDEEEADQQPAASDEMEGEQWC</sequence>
<feature type="compositionally biased region" description="Polar residues" evidence="1">
    <location>
        <begin position="547"/>
        <end position="559"/>
    </location>
</feature>
<gene>
    <name evidence="2" type="ORF">SPPG_08769</name>
</gene>
<organism evidence="2 3">
    <name type="scientific">Spizellomyces punctatus (strain DAOM BR117)</name>
    <dbReference type="NCBI Taxonomy" id="645134"/>
    <lineage>
        <taxon>Eukaryota</taxon>
        <taxon>Fungi</taxon>
        <taxon>Fungi incertae sedis</taxon>
        <taxon>Chytridiomycota</taxon>
        <taxon>Chytridiomycota incertae sedis</taxon>
        <taxon>Chytridiomycetes</taxon>
        <taxon>Spizellomycetales</taxon>
        <taxon>Spizellomycetaceae</taxon>
        <taxon>Spizellomyces</taxon>
    </lineage>
</organism>
<dbReference type="GeneID" id="27691910"/>
<proteinExistence type="predicted"/>
<dbReference type="Gene3D" id="3.60.40.10">
    <property type="entry name" value="PPM-type phosphatase domain"/>
    <property type="match status" value="1"/>
</dbReference>
<evidence type="ECO:0000313" key="3">
    <source>
        <dbReference type="Proteomes" id="UP000053201"/>
    </source>
</evidence>
<feature type="region of interest" description="Disordered" evidence="1">
    <location>
        <begin position="903"/>
        <end position="927"/>
    </location>
</feature>
<reference evidence="2 3" key="1">
    <citation type="submission" date="2009-08" db="EMBL/GenBank/DDBJ databases">
        <title>The Genome Sequence of Spizellomyces punctatus strain DAOM BR117.</title>
        <authorList>
            <consortium name="The Broad Institute Genome Sequencing Platform"/>
            <person name="Russ C."/>
            <person name="Cuomo C."/>
            <person name="Shea T."/>
            <person name="Young S.K."/>
            <person name="Zeng Q."/>
            <person name="Koehrsen M."/>
            <person name="Haas B."/>
            <person name="Borodovsky M."/>
            <person name="Guigo R."/>
            <person name="Alvarado L."/>
            <person name="Berlin A."/>
            <person name="Bochicchio J."/>
            <person name="Borenstein D."/>
            <person name="Chapman S."/>
            <person name="Chen Z."/>
            <person name="Engels R."/>
            <person name="Freedman E."/>
            <person name="Gellesch M."/>
            <person name="Goldberg J."/>
            <person name="Griggs A."/>
            <person name="Gujja S."/>
            <person name="Heiman D."/>
            <person name="Hepburn T."/>
            <person name="Howarth C."/>
            <person name="Jen D."/>
            <person name="Larson L."/>
            <person name="Lewis B."/>
            <person name="Mehta T."/>
            <person name="Park D."/>
            <person name="Pearson M."/>
            <person name="Roberts A."/>
            <person name="Saif S."/>
            <person name="Shenoy N."/>
            <person name="Sisk P."/>
            <person name="Stolte C."/>
            <person name="Sykes S."/>
            <person name="Thomson T."/>
            <person name="Walk T."/>
            <person name="White J."/>
            <person name="Yandava C."/>
            <person name="Burger G."/>
            <person name="Gray M.W."/>
            <person name="Holland P.W.H."/>
            <person name="King N."/>
            <person name="Lang F.B.F."/>
            <person name="Roger A.J."/>
            <person name="Ruiz-Trillo I."/>
            <person name="Lander E."/>
            <person name="Nusbaum C."/>
        </authorList>
    </citation>
    <scope>NUCLEOTIDE SEQUENCE [LARGE SCALE GENOMIC DNA]</scope>
    <source>
        <strain evidence="2 3">DAOM BR117</strain>
    </source>
</reference>
<feature type="region of interest" description="Disordered" evidence="1">
    <location>
        <begin position="940"/>
        <end position="963"/>
    </location>
</feature>
<dbReference type="SUPFAM" id="SSF81606">
    <property type="entry name" value="PP2C-like"/>
    <property type="match status" value="1"/>
</dbReference>
<dbReference type="InParanoid" id="A0A0L0H2Z8"/>